<evidence type="ECO:0000313" key="5">
    <source>
        <dbReference type="EMBL" id="MBM6757746.1"/>
    </source>
</evidence>
<dbReference type="RefSeq" id="WP_204474784.1">
    <property type="nucleotide sequence ID" value="NZ_JACJJW010000005.1"/>
</dbReference>
<proteinExistence type="inferred from homology"/>
<dbReference type="SUPFAM" id="SSF52972">
    <property type="entry name" value="ITPase-like"/>
    <property type="match status" value="1"/>
</dbReference>
<comment type="catalytic activity">
    <reaction evidence="4">
        <text>dTTP + H2O = dTMP + diphosphate + H(+)</text>
        <dbReference type="Rhea" id="RHEA:28534"/>
        <dbReference type="ChEBI" id="CHEBI:15377"/>
        <dbReference type="ChEBI" id="CHEBI:15378"/>
        <dbReference type="ChEBI" id="CHEBI:33019"/>
        <dbReference type="ChEBI" id="CHEBI:37568"/>
        <dbReference type="ChEBI" id="CHEBI:63528"/>
        <dbReference type="EC" id="3.6.1.9"/>
    </reaction>
</comment>
<dbReference type="CDD" id="cd00555">
    <property type="entry name" value="Maf"/>
    <property type="match status" value="1"/>
</dbReference>
<comment type="similarity">
    <text evidence="4">Belongs to the Maf family. YhdE subfamily.</text>
</comment>
<dbReference type="PIRSF" id="PIRSF006305">
    <property type="entry name" value="Maf"/>
    <property type="match status" value="1"/>
</dbReference>
<dbReference type="HAMAP" id="MF_00528">
    <property type="entry name" value="Maf"/>
    <property type="match status" value="1"/>
</dbReference>
<evidence type="ECO:0000256" key="2">
    <source>
        <dbReference type="ARBA" id="ARBA00022801"/>
    </source>
</evidence>
<reference evidence="5 6" key="1">
    <citation type="journal article" date="2021" name="Sci. Rep.">
        <title>The distribution of antibiotic resistance genes in chicken gut microbiota commensals.</title>
        <authorList>
            <person name="Juricova H."/>
            <person name="Matiasovicova J."/>
            <person name="Kubasova T."/>
            <person name="Cejkova D."/>
            <person name="Rychlik I."/>
        </authorList>
    </citation>
    <scope>NUCLEOTIDE SEQUENCE [LARGE SCALE GENOMIC DNA]</scope>
    <source>
        <strain evidence="5 6">An801</strain>
    </source>
</reference>
<name>A0ABS2ET45_9BACE</name>
<feature type="site" description="Important for substrate specificity" evidence="4">
    <location>
        <position position="80"/>
    </location>
</feature>
<dbReference type="Gene3D" id="3.90.950.10">
    <property type="match status" value="1"/>
</dbReference>
<evidence type="ECO:0000256" key="4">
    <source>
        <dbReference type="HAMAP-Rule" id="MF_00528"/>
    </source>
</evidence>
<sequence length="195" mass="21989">MKPLENLQNYKIVLASNSPRRRELLSGLNLGYTVRVLPGIDESYPDDLEGADIPMYISRKKADAYRNFMGEDELIITADTIVCIHGKVLGKPKSLEEAKAMLRELSGNTHQVITGVCLTTKEVQRTFSAMTQVTFDVLTEEEIEFYVKTYQPLDKAGAYGVQEWIGFVGVSKLEGSYFNVMGLPVQRLYQELKKL</sequence>
<keyword evidence="4" id="KW-0963">Cytoplasm</keyword>
<evidence type="ECO:0000256" key="3">
    <source>
        <dbReference type="ARBA" id="ARBA00023080"/>
    </source>
</evidence>
<dbReference type="InterPro" id="IPR003697">
    <property type="entry name" value="Maf-like"/>
</dbReference>
<dbReference type="EC" id="3.6.1.9" evidence="4"/>
<dbReference type="PANTHER" id="PTHR43213">
    <property type="entry name" value="BIFUNCTIONAL DTTP/UTP PYROPHOSPHATASE/METHYLTRANSFERASE PROTEIN-RELATED"/>
    <property type="match status" value="1"/>
</dbReference>
<gene>
    <name evidence="5" type="primary">maf</name>
    <name evidence="5" type="ORF">H6A31_03420</name>
</gene>
<comment type="catalytic activity">
    <reaction evidence="4">
        <text>UTP + H2O = UMP + diphosphate + H(+)</text>
        <dbReference type="Rhea" id="RHEA:29395"/>
        <dbReference type="ChEBI" id="CHEBI:15377"/>
        <dbReference type="ChEBI" id="CHEBI:15378"/>
        <dbReference type="ChEBI" id="CHEBI:33019"/>
        <dbReference type="ChEBI" id="CHEBI:46398"/>
        <dbReference type="ChEBI" id="CHEBI:57865"/>
        <dbReference type="EC" id="3.6.1.9"/>
    </reaction>
</comment>
<keyword evidence="2 4" id="KW-0378">Hydrolase</keyword>
<dbReference type="InterPro" id="IPR029001">
    <property type="entry name" value="ITPase-like_fam"/>
</dbReference>
<dbReference type="EMBL" id="JACJJW010000005">
    <property type="protein sequence ID" value="MBM6757746.1"/>
    <property type="molecule type" value="Genomic_DNA"/>
</dbReference>
<comment type="caution">
    <text evidence="4">Lacks conserved residue(s) required for the propagation of feature annotation.</text>
</comment>
<feature type="active site" description="Proton acceptor" evidence="4">
    <location>
        <position position="79"/>
    </location>
</feature>
<comment type="function">
    <text evidence="4">Nucleoside triphosphate pyrophosphatase that hydrolyzes dTTP and UTP. May have a dual role in cell division arrest and in preventing the incorporation of modified nucleotides into cellular nucleic acids.</text>
</comment>
<comment type="subcellular location">
    <subcellularLocation>
        <location evidence="4">Cytoplasm</location>
    </subcellularLocation>
</comment>
<evidence type="ECO:0000256" key="1">
    <source>
        <dbReference type="ARBA" id="ARBA00001968"/>
    </source>
</evidence>
<keyword evidence="6" id="KW-1185">Reference proteome</keyword>
<dbReference type="NCBIfam" id="TIGR00172">
    <property type="entry name" value="maf"/>
    <property type="match status" value="1"/>
</dbReference>
<feature type="site" description="Important for substrate specificity" evidence="4">
    <location>
        <position position="20"/>
    </location>
</feature>
<dbReference type="Proteomes" id="UP000703295">
    <property type="component" value="Unassembled WGS sequence"/>
</dbReference>
<feature type="site" description="Important for substrate specificity" evidence="4">
    <location>
        <position position="162"/>
    </location>
</feature>
<protein>
    <recommendedName>
        <fullName evidence="4">dTTP/UTP pyrophosphatase</fullName>
        <shortName evidence="4">dTTPase/UTPase</shortName>
        <ecNumber evidence="4">3.6.1.9</ecNumber>
    </recommendedName>
    <alternativeName>
        <fullName evidence="4">Nucleoside triphosphate pyrophosphatase</fullName>
    </alternativeName>
    <alternativeName>
        <fullName evidence="4">Nucleotide pyrophosphatase</fullName>
        <shortName evidence="4">Nucleotide PPase</shortName>
    </alternativeName>
</protein>
<keyword evidence="3 4" id="KW-0546">Nucleotide metabolism</keyword>
<dbReference type="Pfam" id="PF02545">
    <property type="entry name" value="Maf"/>
    <property type="match status" value="1"/>
</dbReference>
<dbReference type="PANTHER" id="PTHR43213:SF5">
    <property type="entry name" value="BIFUNCTIONAL DTTP_UTP PYROPHOSPHATASE_METHYLTRANSFERASE PROTEIN-RELATED"/>
    <property type="match status" value="1"/>
</dbReference>
<comment type="caution">
    <text evidence="5">The sequence shown here is derived from an EMBL/GenBank/DDBJ whole genome shotgun (WGS) entry which is preliminary data.</text>
</comment>
<accession>A0ABS2ET45</accession>
<evidence type="ECO:0000313" key="6">
    <source>
        <dbReference type="Proteomes" id="UP000703295"/>
    </source>
</evidence>
<organism evidence="5 6">
    <name type="scientific">Bacteroides mediterraneensis</name>
    <dbReference type="NCBI Taxonomy" id="1841856"/>
    <lineage>
        <taxon>Bacteria</taxon>
        <taxon>Pseudomonadati</taxon>
        <taxon>Bacteroidota</taxon>
        <taxon>Bacteroidia</taxon>
        <taxon>Bacteroidales</taxon>
        <taxon>Bacteroidaceae</taxon>
        <taxon>Bacteroides</taxon>
    </lineage>
</organism>
<comment type="cofactor">
    <cofactor evidence="1 4">
        <name>a divalent metal cation</name>
        <dbReference type="ChEBI" id="CHEBI:60240"/>
    </cofactor>
</comment>